<evidence type="ECO:0000313" key="2">
    <source>
        <dbReference type="EMBL" id="KAF0978202.1"/>
    </source>
</evidence>
<keyword evidence="3" id="KW-1185">Reference proteome</keyword>
<sequence length="167" mass="19409">MKSDPNQVSITVAASSTSMNNDSTPAGTSNIFKYRAQENNEWTPGAIVSCIFFYGGFIFPPLWIIGFFYFRSQNDREYFWGSMNVSACSMCSFIIYVVAWLTFVFFMYVTNNSITVRPYYTTFKGGYLEPGEWVAILYAVVMVSILGYEFVKYVVKFIRRKWKKIRR</sequence>
<dbReference type="GeneID" id="68109935"/>
<evidence type="ECO:0000313" key="3">
    <source>
        <dbReference type="Proteomes" id="UP000444721"/>
    </source>
</evidence>
<gene>
    <name evidence="2" type="ORF">FDP41_002717</name>
</gene>
<dbReference type="OrthoDB" id="10287504at2759"/>
<dbReference type="VEuPathDB" id="AmoebaDB:NfTy_057080"/>
<dbReference type="Proteomes" id="UP000444721">
    <property type="component" value="Unassembled WGS sequence"/>
</dbReference>
<keyword evidence="1" id="KW-0472">Membrane</keyword>
<dbReference type="EMBL" id="VFQX01000030">
    <property type="protein sequence ID" value="KAF0978202.1"/>
    <property type="molecule type" value="Genomic_DNA"/>
</dbReference>
<feature type="transmembrane region" description="Helical" evidence="1">
    <location>
        <begin position="133"/>
        <end position="155"/>
    </location>
</feature>
<comment type="caution">
    <text evidence="2">The sequence shown here is derived from an EMBL/GenBank/DDBJ whole genome shotgun (WGS) entry which is preliminary data.</text>
</comment>
<reference evidence="2 3" key="1">
    <citation type="journal article" date="2019" name="Sci. Rep.">
        <title>Nanopore sequencing improves the draft genome of the human pathogenic amoeba Naegleria fowleri.</title>
        <authorList>
            <person name="Liechti N."/>
            <person name="Schurch N."/>
            <person name="Bruggmann R."/>
            <person name="Wittwer M."/>
        </authorList>
    </citation>
    <scope>NUCLEOTIDE SEQUENCE [LARGE SCALE GENOMIC DNA]</scope>
    <source>
        <strain evidence="2 3">ATCC 30894</strain>
    </source>
</reference>
<dbReference type="AlphaFoldDB" id="A0A6A5BTY1"/>
<dbReference type="VEuPathDB" id="AmoebaDB:NF0061790"/>
<dbReference type="RefSeq" id="XP_044562915.1">
    <property type="nucleotide sequence ID" value="XM_044705942.1"/>
</dbReference>
<keyword evidence="1" id="KW-1133">Transmembrane helix</keyword>
<organism evidence="2 3">
    <name type="scientific">Naegleria fowleri</name>
    <name type="common">Brain eating amoeba</name>
    <dbReference type="NCBI Taxonomy" id="5763"/>
    <lineage>
        <taxon>Eukaryota</taxon>
        <taxon>Discoba</taxon>
        <taxon>Heterolobosea</taxon>
        <taxon>Tetramitia</taxon>
        <taxon>Eutetramitia</taxon>
        <taxon>Vahlkampfiidae</taxon>
        <taxon>Naegleria</taxon>
    </lineage>
</organism>
<feature type="transmembrane region" description="Helical" evidence="1">
    <location>
        <begin position="46"/>
        <end position="70"/>
    </location>
</feature>
<dbReference type="VEuPathDB" id="AmoebaDB:FDP41_002717"/>
<dbReference type="OMA" id="NDREYFW"/>
<evidence type="ECO:0000256" key="1">
    <source>
        <dbReference type="SAM" id="Phobius"/>
    </source>
</evidence>
<proteinExistence type="predicted"/>
<name>A0A6A5BTY1_NAEFO</name>
<feature type="transmembrane region" description="Helical" evidence="1">
    <location>
        <begin position="82"/>
        <end position="109"/>
    </location>
</feature>
<keyword evidence="1" id="KW-0812">Transmembrane</keyword>
<accession>A0A6A5BTY1</accession>
<protein>
    <submittedName>
        <fullName evidence="2">Uncharacterized protein</fullName>
    </submittedName>
</protein>